<sequence length="334" mass="36217">MQSSMTQKDDRAVNAEVEAAGRTIGVVLFEGFSFLMMSVISDLFRFANEAHAARSNGATFYDVRFLSLDGGQIRSSSSLDVWTHACEMHRATRFDVLFIGDGEGARLAAAQPRLLRWLAATLPGCPMVEAFAEGREVLDAARARGWRDGGCGQATVRAAADASDWATPTTTALARVKRDLGVLVAHEVASRLSSAGASALNSVFVKGSAASSTQRVRAAVQWFEANCTHAVQVSDVARMAAMSERNFLRCFKVETGLTPLKFLLRARLELTSTLLVSTDLSLDGIARRCGWRGGETMARVFVKRFACTPAEYRLRARSRMPKATECIPVVQGAN</sequence>
<evidence type="ECO:0000256" key="2">
    <source>
        <dbReference type="ARBA" id="ARBA00023125"/>
    </source>
</evidence>
<name>A0AAQ1GL16_9BURK</name>
<dbReference type="EMBL" id="FNZM01000018">
    <property type="protein sequence ID" value="SEK09732.1"/>
    <property type="molecule type" value="Genomic_DNA"/>
</dbReference>
<feature type="domain" description="HTH araC/xylS-type" evidence="4">
    <location>
        <begin position="217"/>
        <end position="315"/>
    </location>
</feature>
<evidence type="ECO:0000259" key="4">
    <source>
        <dbReference type="PROSITE" id="PS01124"/>
    </source>
</evidence>
<evidence type="ECO:0000313" key="6">
    <source>
        <dbReference type="EMBL" id="SEK09732.1"/>
    </source>
</evidence>
<dbReference type="Pfam" id="PF12833">
    <property type="entry name" value="HTH_18"/>
    <property type="match status" value="1"/>
</dbReference>
<keyword evidence="1" id="KW-0805">Transcription regulation</keyword>
<dbReference type="InterPro" id="IPR050204">
    <property type="entry name" value="AraC_XylS_family_regulators"/>
</dbReference>
<dbReference type="Gene3D" id="1.10.10.60">
    <property type="entry name" value="Homeodomain-like"/>
    <property type="match status" value="1"/>
</dbReference>
<dbReference type="SUPFAM" id="SSF52317">
    <property type="entry name" value="Class I glutamine amidotransferase-like"/>
    <property type="match status" value="1"/>
</dbReference>
<evidence type="ECO:0000313" key="8">
    <source>
        <dbReference type="Proteomes" id="UP000247515"/>
    </source>
</evidence>
<evidence type="ECO:0000256" key="3">
    <source>
        <dbReference type="ARBA" id="ARBA00023163"/>
    </source>
</evidence>
<keyword evidence="3" id="KW-0804">Transcription</keyword>
<protein>
    <submittedName>
        <fullName evidence="5">Transcriptional regulator GlxA family with amidase domain</fullName>
    </submittedName>
    <submittedName>
        <fullName evidence="6">Transcriptional regulator GlxA family, contains an amidase domain and an AraC-type DNA-binding HTH domain</fullName>
    </submittedName>
</protein>
<dbReference type="SUPFAM" id="SSF46689">
    <property type="entry name" value="Homeodomain-like"/>
    <property type="match status" value="2"/>
</dbReference>
<dbReference type="Gene3D" id="3.40.50.880">
    <property type="match status" value="1"/>
</dbReference>
<evidence type="ECO:0000313" key="5">
    <source>
        <dbReference type="EMBL" id="PXX19305.1"/>
    </source>
</evidence>
<dbReference type="PROSITE" id="PS01124">
    <property type="entry name" value="HTH_ARAC_FAMILY_2"/>
    <property type="match status" value="1"/>
</dbReference>
<evidence type="ECO:0000313" key="7">
    <source>
        <dbReference type="Proteomes" id="UP000183529"/>
    </source>
</evidence>
<dbReference type="PANTHER" id="PTHR46796:SF6">
    <property type="entry name" value="ARAC SUBFAMILY"/>
    <property type="match status" value="1"/>
</dbReference>
<keyword evidence="8" id="KW-1185">Reference proteome</keyword>
<dbReference type="SMART" id="SM00342">
    <property type="entry name" value="HTH_ARAC"/>
    <property type="match status" value="1"/>
</dbReference>
<dbReference type="InterPro" id="IPR029062">
    <property type="entry name" value="Class_I_gatase-like"/>
</dbReference>
<accession>A0AAQ1GL16</accession>
<keyword evidence="2 6" id="KW-0238">DNA-binding</keyword>
<comment type="caution">
    <text evidence="6">The sequence shown here is derived from an EMBL/GenBank/DDBJ whole genome shotgun (WGS) entry which is preliminary data.</text>
</comment>
<dbReference type="AlphaFoldDB" id="A0AAQ1GL16"/>
<dbReference type="GO" id="GO:0003700">
    <property type="term" value="F:DNA-binding transcription factor activity"/>
    <property type="evidence" value="ECO:0007669"/>
    <property type="project" value="InterPro"/>
</dbReference>
<proteinExistence type="predicted"/>
<dbReference type="InterPro" id="IPR009057">
    <property type="entry name" value="Homeodomain-like_sf"/>
</dbReference>
<evidence type="ECO:0000256" key="1">
    <source>
        <dbReference type="ARBA" id="ARBA00023015"/>
    </source>
</evidence>
<dbReference type="GO" id="GO:0043565">
    <property type="term" value="F:sequence-specific DNA binding"/>
    <property type="evidence" value="ECO:0007669"/>
    <property type="project" value="InterPro"/>
</dbReference>
<reference evidence="5 8" key="2">
    <citation type="submission" date="2018-05" db="EMBL/GenBank/DDBJ databases">
        <title>Genomic Encyclopedia of Type Strains, Phase IV (KMG-V): Genome sequencing to study the core and pangenomes of soil and plant-associated prokaryotes.</title>
        <authorList>
            <person name="Whitman W."/>
        </authorList>
    </citation>
    <scope>NUCLEOTIDE SEQUENCE [LARGE SCALE GENOMIC DNA]</scope>
    <source>
        <strain evidence="5 8">SIr-6563</strain>
    </source>
</reference>
<dbReference type="Proteomes" id="UP000247515">
    <property type="component" value="Unassembled WGS sequence"/>
</dbReference>
<dbReference type="EMBL" id="QJJV01000003">
    <property type="protein sequence ID" value="PXX19305.1"/>
    <property type="molecule type" value="Genomic_DNA"/>
</dbReference>
<dbReference type="PANTHER" id="PTHR46796">
    <property type="entry name" value="HTH-TYPE TRANSCRIPTIONAL ACTIVATOR RHAS-RELATED"/>
    <property type="match status" value="1"/>
</dbReference>
<dbReference type="Proteomes" id="UP000183529">
    <property type="component" value="Unassembled WGS sequence"/>
</dbReference>
<reference evidence="6 7" key="1">
    <citation type="submission" date="2016-10" db="EMBL/GenBank/DDBJ databases">
        <authorList>
            <person name="Varghese N."/>
            <person name="Submissions S."/>
        </authorList>
    </citation>
    <scope>NUCLEOTIDE SEQUENCE [LARGE SCALE GENOMIC DNA]</scope>
    <source>
        <strain evidence="6 7">LMG 22274</strain>
    </source>
</reference>
<gene>
    <name evidence="5" type="ORF">C7400_103296</name>
    <name evidence="6" type="ORF">SAMN05216550_11850</name>
</gene>
<dbReference type="InterPro" id="IPR018060">
    <property type="entry name" value="HTH_AraC"/>
</dbReference>
<organism evidence="6 7">
    <name type="scientific">Paraburkholderia tropica</name>
    <dbReference type="NCBI Taxonomy" id="92647"/>
    <lineage>
        <taxon>Bacteria</taxon>
        <taxon>Pseudomonadati</taxon>
        <taxon>Pseudomonadota</taxon>
        <taxon>Betaproteobacteria</taxon>
        <taxon>Burkholderiales</taxon>
        <taxon>Burkholderiaceae</taxon>
        <taxon>Paraburkholderia</taxon>
    </lineage>
</organism>